<evidence type="ECO:0000313" key="1">
    <source>
        <dbReference type="EMBL" id="DAE30938.1"/>
    </source>
</evidence>
<sequence>MAPGYNVVQYFQMFDPKTKTYRKYLFEDVLKRARNDFKGKLRNGLEAWCA</sequence>
<organism evidence="1">
    <name type="scientific">virus sp. ctML55</name>
    <dbReference type="NCBI Taxonomy" id="2827627"/>
    <lineage>
        <taxon>Viruses</taxon>
    </lineage>
</organism>
<proteinExistence type="predicted"/>
<name>A0A8S5RIJ5_9VIRU</name>
<accession>A0A8S5RIJ5</accession>
<dbReference type="EMBL" id="BK059105">
    <property type="protein sequence ID" value="DAE30938.1"/>
    <property type="molecule type" value="Genomic_DNA"/>
</dbReference>
<reference evidence="1" key="1">
    <citation type="journal article" date="2021" name="Proc. Natl. Acad. Sci. U.S.A.">
        <title>A Catalog of Tens of Thousands of Viruses from Human Metagenomes Reveals Hidden Associations with Chronic Diseases.</title>
        <authorList>
            <person name="Tisza M.J."/>
            <person name="Buck C.B."/>
        </authorList>
    </citation>
    <scope>NUCLEOTIDE SEQUENCE</scope>
    <source>
        <strain evidence="1">CtML55</strain>
    </source>
</reference>
<protein>
    <submittedName>
        <fullName evidence="1">Uncharacterized protein</fullName>
    </submittedName>
</protein>